<organism evidence="2">
    <name type="scientific">marine sediment metagenome</name>
    <dbReference type="NCBI Taxonomy" id="412755"/>
    <lineage>
        <taxon>unclassified sequences</taxon>
        <taxon>metagenomes</taxon>
        <taxon>ecological metagenomes</taxon>
    </lineage>
</organism>
<evidence type="ECO:0000256" key="1">
    <source>
        <dbReference type="SAM" id="MobiDB-lite"/>
    </source>
</evidence>
<name>A0A0F9KZ69_9ZZZZ</name>
<reference evidence="2" key="1">
    <citation type="journal article" date="2015" name="Nature">
        <title>Complex archaea that bridge the gap between prokaryotes and eukaryotes.</title>
        <authorList>
            <person name="Spang A."/>
            <person name="Saw J.H."/>
            <person name="Jorgensen S.L."/>
            <person name="Zaremba-Niedzwiedzka K."/>
            <person name="Martijn J."/>
            <person name="Lind A.E."/>
            <person name="van Eijk R."/>
            <person name="Schleper C."/>
            <person name="Guy L."/>
            <person name="Ettema T.J."/>
        </authorList>
    </citation>
    <scope>NUCLEOTIDE SEQUENCE</scope>
</reference>
<feature type="region of interest" description="Disordered" evidence="1">
    <location>
        <begin position="105"/>
        <end position="124"/>
    </location>
</feature>
<dbReference type="EMBL" id="LAZR01013682">
    <property type="protein sequence ID" value="KKM20855.1"/>
    <property type="molecule type" value="Genomic_DNA"/>
</dbReference>
<protein>
    <submittedName>
        <fullName evidence="2">Uncharacterized protein</fullName>
    </submittedName>
</protein>
<dbReference type="AlphaFoldDB" id="A0A0F9KZ69"/>
<comment type="caution">
    <text evidence="2">The sequence shown here is derived from an EMBL/GenBank/DDBJ whole genome shotgun (WGS) entry which is preliminary data.</text>
</comment>
<gene>
    <name evidence="2" type="ORF">LCGC14_1641270</name>
</gene>
<evidence type="ECO:0000313" key="2">
    <source>
        <dbReference type="EMBL" id="KKM20855.1"/>
    </source>
</evidence>
<proteinExistence type="predicted"/>
<accession>A0A0F9KZ69</accession>
<sequence length="124" mass="14193">MRRSPFTTSVYSVAVADEKMDRLMEQHAAKVSKPKEKPLKDLVDAWELEEDREARLVCPQCGKSRIAEVPKSWWALAEKRGEKAPFWRSPCECCIELEGDRRAKEDKATEVSEALELQLPTMGE</sequence>